<dbReference type="AlphaFoldDB" id="A0A7Z2T732"/>
<protein>
    <submittedName>
        <fullName evidence="1">Uncharacterized protein</fullName>
    </submittedName>
</protein>
<evidence type="ECO:0000313" key="2">
    <source>
        <dbReference type="Proteomes" id="UP000464262"/>
    </source>
</evidence>
<proteinExistence type="predicted"/>
<reference evidence="1 2" key="1">
    <citation type="submission" date="2020-01" db="EMBL/GenBank/DDBJ databases">
        <title>Whole genome and functional gene identification of agarase of Vibrio HN897.</title>
        <authorList>
            <person name="Liu Y."/>
            <person name="Zhao Z."/>
        </authorList>
    </citation>
    <scope>NUCLEOTIDE SEQUENCE [LARGE SCALE GENOMIC DNA]</scope>
    <source>
        <strain evidence="1 2">HN897</strain>
    </source>
</reference>
<dbReference type="KEGG" id="vas:GT360_17790"/>
<evidence type="ECO:0000313" key="1">
    <source>
        <dbReference type="EMBL" id="QIA65392.1"/>
    </source>
</evidence>
<name>A0A7Z2T732_9VIBR</name>
<gene>
    <name evidence="1" type="ORF">GT360_17790</name>
</gene>
<dbReference type="RefSeq" id="WP_164650292.1">
    <property type="nucleotide sequence ID" value="NZ_CP047476.1"/>
</dbReference>
<organism evidence="1 2">
    <name type="scientific">Vibrio astriarenae</name>
    <dbReference type="NCBI Taxonomy" id="1481923"/>
    <lineage>
        <taxon>Bacteria</taxon>
        <taxon>Pseudomonadati</taxon>
        <taxon>Pseudomonadota</taxon>
        <taxon>Gammaproteobacteria</taxon>
        <taxon>Vibrionales</taxon>
        <taxon>Vibrionaceae</taxon>
        <taxon>Vibrio</taxon>
    </lineage>
</organism>
<dbReference type="EMBL" id="CP047476">
    <property type="protein sequence ID" value="QIA65392.1"/>
    <property type="molecule type" value="Genomic_DNA"/>
</dbReference>
<keyword evidence="2" id="KW-1185">Reference proteome</keyword>
<accession>A0A7Z2T732</accession>
<sequence>MPLNQLKQNVARDLEQAPHDVEGNDYDIKDLLILAIRIAIKHLTNEQLFVLLEKYVFSCEASKQTLERFKDELAYIERENRGNVRHLHESTIELALRPLSANPKMLMCDNIQLLQEILFVAIDMCSSEPNRLFSDFESLYFGRVDVVRLDMQNAYQTRH</sequence>
<dbReference type="Proteomes" id="UP000464262">
    <property type="component" value="Chromosome 2"/>
</dbReference>